<keyword evidence="1" id="KW-0547">Nucleotide-binding</keyword>
<comment type="caution">
    <text evidence="6">The sequence shown here is derived from an EMBL/GenBank/DDBJ whole genome shotgun (WGS) entry which is preliminary data.</text>
</comment>
<evidence type="ECO:0000256" key="3">
    <source>
        <dbReference type="ARBA" id="ARBA00022840"/>
    </source>
</evidence>
<name>A0A3D9H962_9FLAO</name>
<dbReference type="InterPro" id="IPR010016">
    <property type="entry name" value="PxpB"/>
</dbReference>
<evidence type="ECO:0000256" key="1">
    <source>
        <dbReference type="ARBA" id="ARBA00022741"/>
    </source>
</evidence>
<dbReference type="PANTHER" id="PTHR34698">
    <property type="entry name" value="5-OXOPROLINASE SUBUNIT B"/>
    <property type="match status" value="1"/>
</dbReference>
<keyword evidence="4" id="KW-1133">Transmembrane helix</keyword>
<dbReference type="InterPro" id="IPR003833">
    <property type="entry name" value="CT_C_D"/>
</dbReference>
<dbReference type="RefSeq" id="WP_115816805.1">
    <property type="nucleotide sequence ID" value="NZ_QRDV01000002.1"/>
</dbReference>
<evidence type="ECO:0000256" key="4">
    <source>
        <dbReference type="SAM" id="Phobius"/>
    </source>
</evidence>
<gene>
    <name evidence="6" type="ORF">DFQ10_102379</name>
</gene>
<dbReference type="Gene3D" id="2.40.100.10">
    <property type="entry name" value="Cyclophilin-like"/>
    <property type="match status" value="1"/>
</dbReference>
<evidence type="ECO:0000259" key="5">
    <source>
        <dbReference type="SMART" id="SM00796"/>
    </source>
</evidence>
<keyword evidence="7" id="KW-1185">Reference proteome</keyword>
<proteinExistence type="predicted"/>
<dbReference type="EMBL" id="QRDV01000002">
    <property type="protein sequence ID" value="RED45506.1"/>
    <property type="molecule type" value="Genomic_DNA"/>
</dbReference>
<dbReference type="NCBIfam" id="TIGR00370">
    <property type="entry name" value="5-oxoprolinase subunit PxpB"/>
    <property type="match status" value="1"/>
</dbReference>
<evidence type="ECO:0000256" key="2">
    <source>
        <dbReference type="ARBA" id="ARBA00022801"/>
    </source>
</evidence>
<dbReference type="InterPro" id="IPR029000">
    <property type="entry name" value="Cyclophilin-like_dom_sf"/>
</dbReference>
<dbReference type="GO" id="GO:0005524">
    <property type="term" value="F:ATP binding"/>
    <property type="evidence" value="ECO:0007669"/>
    <property type="project" value="UniProtKB-KW"/>
</dbReference>
<keyword evidence="2" id="KW-0378">Hydrolase</keyword>
<dbReference type="PANTHER" id="PTHR34698:SF2">
    <property type="entry name" value="5-OXOPROLINASE SUBUNIT B"/>
    <property type="match status" value="1"/>
</dbReference>
<accession>A0A3D9H962</accession>
<organism evidence="6 7">
    <name type="scientific">Winogradskyella eximia</name>
    <dbReference type="NCBI Taxonomy" id="262006"/>
    <lineage>
        <taxon>Bacteria</taxon>
        <taxon>Pseudomonadati</taxon>
        <taxon>Bacteroidota</taxon>
        <taxon>Flavobacteriia</taxon>
        <taxon>Flavobacteriales</taxon>
        <taxon>Flavobacteriaceae</taxon>
        <taxon>Winogradskyella</taxon>
    </lineage>
</organism>
<dbReference type="SUPFAM" id="SSF50891">
    <property type="entry name" value="Cyclophilin-like"/>
    <property type="match status" value="1"/>
</dbReference>
<dbReference type="GO" id="GO:0016787">
    <property type="term" value="F:hydrolase activity"/>
    <property type="evidence" value="ECO:0007669"/>
    <property type="project" value="UniProtKB-KW"/>
</dbReference>
<feature type="transmembrane region" description="Helical" evidence="4">
    <location>
        <begin position="127"/>
        <end position="145"/>
    </location>
</feature>
<feature type="domain" description="Carboxyltransferase" evidence="5">
    <location>
        <begin position="5"/>
        <end position="206"/>
    </location>
</feature>
<dbReference type="SUPFAM" id="SSF160467">
    <property type="entry name" value="PH0987 N-terminal domain-like"/>
    <property type="match status" value="1"/>
</dbReference>
<dbReference type="OrthoDB" id="9778567at2"/>
<dbReference type="Proteomes" id="UP000256980">
    <property type="component" value="Unassembled WGS sequence"/>
</dbReference>
<keyword evidence="3" id="KW-0067">ATP-binding</keyword>
<dbReference type="AlphaFoldDB" id="A0A3D9H962"/>
<keyword evidence="4" id="KW-0472">Membrane</keyword>
<reference evidence="6 7" key="1">
    <citation type="submission" date="2018-07" db="EMBL/GenBank/DDBJ databases">
        <title>Genomic Encyclopedia of Type Strains, Phase III (KMG-III): the genomes of soil and plant-associated and newly described type strains.</title>
        <authorList>
            <person name="Whitman W."/>
        </authorList>
    </citation>
    <scope>NUCLEOTIDE SEQUENCE [LARGE SCALE GENOMIC DNA]</scope>
    <source>
        <strain evidence="6 7">CECT 7946</strain>
    </source>
</reference>
<evidence type="ECO:0000313" key="6">
    <source>
        <dbReference type="EMBL" id="RED45506.1"/>
    </source>
</evidence>
<sequence>MSCQLRFLQYNECSILVEWPAIIDENMLQDILRFKNIIKNNCVKENIEVITAYNSILIVYSYTIDNINSVFLSLRALYESQNNEQLIDSRIFKIPVCYDAEFAVDIENFSKEIKLSKSEIIKRHSEAFYTVFFTGFLPGFLYLGGLNSTLHLNRKITPSLNVKKGSVGIGGKQTGIYPQDSPGGWHIIGNSPIELFNSKQNPPCFIKAGDKVKFYPITKSEYLKIQNKVLLSTFNSKKLIVND</sequence>
<evidence type="ECO:0000313" key="7">
    <source>
        <dbReference type="Proteomes" id="UP000256980"/>
    </source>
</evidence>
<keyword evidence="4" id="KW-0812">Transmembrane</keyword>
<dbReference type="Pfam" id="PF02682">
    <property type="entry name" value="CT_C_D"/>
    <property type="match status" value="1"/>
</dbReference>
<protein>
    <submittedName>
        <fullName evidence="6">Inhibitor of KinA</fullName>
    </submittedName>
</protein>
<dbReference type="SMART" id="SM00796">
    <property type="entry name" value="AHS1"/>
    <property type="match status" value="1"/>
</dbReference>
<dbReference type="Gene3D" id="3.30.1360.40">
    <property type="match status" value="1"/>
</dbReference>